<accession>A0ABR7QWS4</accession>
<evidence type="ECO:0000256" key="8">
    <source>
        <dbReference type="ARBA" id="ARBA00022737"/>
    </source>
</evidence>
<feature type="transmembrane region" description="Helical" evidence="11">
    <location>
        <begin position="12"/>
        <end position="36"/>
    </location>
</feature>
<keyword evidence="5" id="KW-1003">Cell membrane</keyword>
<evidence type="ECO:0000256" key="2">
    <source>
        <dbReference type="ARBA" id="ARBA00011650"/>
    </source>
</evidence>
<dbReference type="CDD" id="cd06261">
    <property type="entry name" value="TM_PBP2"/>
    <property type="match status" value="1"/>
</dbReference>
<feature type="domain" description="ABC transmembrane type-1" evidence="12">
    <location>
        <begin position="54"/>
        <end position="258"/>
    </location>
</feature>
<comment type="subcellular location">
    <subcellularLocation>
        <location evidence="1">Cell inner membrane</location>
        <topology evidence="1">Multi-pass membrane protein</topology>
    </subcellularLocation>
    <subcellularLocation>
        <location evidence="11">Cell membrane</location>
        <topology evidence="11">Multi-pass membrane protein</topology>
    </subcellularLocation>
</comment>
<feature type="transmembrane region" description="Helical" evidence="11">
    <location>
        <begin position="287"/>
        <end position="308"/>
    </location>
</feature>
<keyword evidence="10 11" id="KW-0472">Membrane</keyword>
<evidence type="ECO:0000256" key="6">
    <source>
        <dbReference type="ARBA" id="ARBA00022519"/>
    </source>
</evidence>
<dbReference type="RefSeq" id="WP_187755083.1">
    <property type="nucleotide sequence ID" value="NZ_JABURY010000010.1"/>
</dbReference>
<dbReference type="InterPro" id="IPR005947">
    <property type="entry name" value="ThiP_ABC_transpt"/>
</dbReference>
<dbReference type="InterPro" id="IPR000515">
    <property type="entry name" value="MetI-like"/>
</dbReference>
<feature type="transmembrane region" description="Helical" evidence="11">
    <location>
        <begin position="328"/>
        <end position="351"/>
    </location>
</feature>
<feature type="transmembrane region" description="Helical" evidence="11">
    <location>
        <begin position="396"/>
        <end position="417"/>
    </location>
</feature>
<protein>
    <recommendedName>
        <fullName evidence="3">Thiamine transport system permease protein ThiP</fullName>
    </recommendedName>
</protein>
<dbReference type="InterPro" id="IPR035906">
    <property type="entry name" value="MetI-like_sf"/>
</dbReference>
<dbReference type="Proteomes" id="UP000651208">
    <property type="component" value="Unassembled WGS sequence"/>
</dbReference>
<evidence type="ECO:0000256" key="3">
    <source>
        <dbReference type="ARBA" id="ARBA00016947"/>
    </source>
</evidence>
<feature type="transmembrane region" description="Helical" evidence="11">
    <location>
        <begin position="56"/>
        <end position="76"/>
    </location>
</feature>
<feature type="transmembrane region" description="Helical" evidence="11">
    <location>
        <begin position="194"/>
        <end position="217"/>
    </location>
</feature>
<dbReference type="EMBL" id="JABURY010000010">
    <property type="protein sequence ID" value="MBC9130645.1"/>
    <property type="molecule type" value="Genomic_DNA"/>
</dbReference>
<evidence type="ECO:0000313" key="14">
    <source>
        <dbReference type="Proteomes" id="UP000651208"/>
    </source>
</evidence>
<dbReference type="PANTHER" id="PTHR30183:SF9">
    <property type="entry name" value="THIAMINE TRANSPORT SYSTEM PERMEASE PROTEIN THIP"/>
    <property type="match status" value="1"/>
</dbReference>
<keyword evidence="9 11" id="KW-1133">Transmembrane helix</keyword>
<evidence type="ECO:0000256" key="5">
    <source>
        <dbReference type="ARBA" id="ARBA00022475"/>
    </source>
</evidence>
<keyword evidence="14" id="KW-1185">Reference proteome</keyword>
<gene>
    <name evidence="13" type="primary">thiP</name>
    <name evidence="13" type="ORF">FcAc13_04900</name>
</gene>
<feature type="domain" description="ABC transmembrane type-1" evidence="12">
    <location>
        <begin position="327"/>
        <end position="521"/>
    </location>
</feature>
<comment type="subunit">
    <text evidence="2">The complex is composed of two ATP-binding proteins (ThiQ), two transmembrane proteins (ThiP) and a solute-binding protein (ThiB).</text>
</comment>
<evidence type="ECO:0000256" key="1">
    <source>
        <dbReference type="ARBA" id="ARBA00004429"/>
    </source>
</evidence>
<dbReference type="Gene3D" id="1.10.3720.10">
    <property type="entry name" value="MetI-like"/>
    <property type="match status" value="2"/>
</dbReference>
<dbReference type="Pfam" id="PF00528">
    <property type="entry name" value="BPD_transp_1"/>
    <property type="match status" value="1"/>
</dbReference>
<organism evidence="13 14">
    <name type="scientific">Frischella japonica</name>
    <dbReference type="NCBI Taxonomy" id="2741544"/>
    <lineage>
        <taxon>Bacteria</taxon>
        <taxon>Pseudomonadati</taxon>
        <taxon>Pseudomonadota</taxon>
        <taxon>Gammaproteobacteria</taxon>
        <taxon>Orbales</taxon>
        <taxon>Orbaceae</taxon>
        <taxon>Frischella</taxon>
    </lineage>
</organism>
<feature type="transmembrane region" description="Helical" evidence="11">
    <location>
        <begin position="88"/>
        <end position="110"/>
    </location>
</feature>
<evidence type="ECO:0000256" key="9">
    <source>
        <dbReference type="ARBA" id="ARBA00022989"/>
    </source>
</evidence>
<dbReference type="PROSITE" id="PS50928">
    <property type="entry name" value="ABC_TM1"/>
    <property type="match status" value="2"/>
</dbReference>
<sequence>MAKFRQSVTDYLPGTLAVLFVAVVVVSALMTLWLFAYEQGEEGMYFDSYLQHVVTFTLFQAVISTLISLIFAMFVAKALDIVNFRCKSFLLSFFSVTFALPSLVVVTGLLSVYGSQGMVAQLCRYWGMNYSFSIFGLNGILLAHVFFNFPFATKVYYQALQLIPNEQKKLAQQLGFNAWQSFKYLELPIIAKQLLPIGGLIFMYCFSSFATVLTLSGSPKYTTIEVAIYQAIRDFELSQAVVLSLIQLLFCIGFMIILRLFIPRHTPQLTFNYAVYRPQATILTKSLASLVIVVSGLFIISPLFAIVIDTIQYFAMSFVTPTLIRSLITSLSVAFCSALLAMIFAVSILWTHSRLRLMGKVIVSDYLMFLGSLILAIPNMVLSVGFFLLFFNLVEMHGFIFLLVVLSNAMLALPFILRHLATPLSDLTKRYHWLALSLNISGIRYLYLIEYKALKRLFAYSFAFACVMSMGDFGIIALFGSQDFMTLPYYLFELVSHYRYQEASLSALILLMISYLLINLFESTHHD</sequence>
<comment type="similarity">
    <text evidence="11">Belongs to the binding-protein-dependent transport system permease family.</text>
</comment>
<dbReference type="SUPFAM" id="SSF161098">
    <property type="entry name" value="MetI-like"/>
    <property type="match status" value="2"/>
</dbReference>
<evidence type="ECO:0000256" key="7">
    <source>
        <dbReference type="ARBA" id="ARBA00022692"/>
    </source>
</evidence>
<evidence type="ECO:0000256" key="11">
    <source>
        <dbReference type="RuleBase" id="RU363032"/>
    </source>
</evidence>
<dbReference type="NCBIfam" id="TIGR01253">
    <property type="entry name" value="thiP"/>
    <property type="match status" value="1"/>
</dbReference>
<reference evidence="13 14" key="1">
    <citation type="submission" date="2020-06" db="EMBL/GenBank/DDBJ databases">
        <title>Frischella cerana isolated from Apis cerana gut homogenate.</title>
        <authorList>
            <person name="Wolter L.A."/>
            <person name="Suenami S."/>
            <person name="Miyazaki R."/>
        </authorList>
    </citation>
    <scope>NUCLEOTIDE SEQUENCE [LARGE SCALE GENOMIC DNA]</scope>
    <source>
        <strain evidence="13 14">Ac13</strain>
    </source>
</reference>
<dbReference type="PANTHER" id="PTHR30183">
    <property type="entry name" value="MOLYBDENUM TRANSPORT SYSTEM PERMEASE PROTEIN MODB"/>
    <property type="match status" value="1"/>
</dbReference>
<keyword evidence="7 11" id="KW-0812">Transmembrane</keyword>
<evidence type="ECO:0000313" key="13">
    <source>
        <dbReference type="EMBL" id="MBC9130645.1"/>
    </source>
</evidence>
<feature type="transmembrane region" description="Helical" evidence="11">
    <location>
        <begin position="130"/>
        <end position="151"/>
    </location>
</feature>
<keyword evidence="6" id="KW-0997">Cell inner membrane</keyword>
<proteinExistence type="inferred from homology"/>
<evidence type="ECO:0000256" key="10">
    <source>
        <dbReference type="ARBA" id="ARBA00023136"/>
    </source>
</evidence>
<feature type="transmembrane region" description="Helical" evidence="11">
    <location>
        <begin position="457"/>
        <end position="480"/>
    </location>
</feature>
<feature type="transmembrane region" description="Helical" evidence="11">
    <location>
        <begin position="500"/>
        <end position="521"/>
    </location>
</feature>
<feature type="transmembrane region" description="Helical" evidence="11">
    <location>
        <begin position="363"/>
        <end position="390"/>
    </location>
</feature>
<keyword evidence="4 11" id="KW-0813">Transport</keyword>
<feature type="transmembrane region" description="Helical" evidence="11">
    <location>
        <begin position="237"/>
        <end position="262"/>
    </location>
</feature>
<name>A0ABR7QWS4_9GAMM</name>
<keyword evidence="8" id="KW-0677">Repeat</keyword>
<evidence type="ECO:0000259" key="12">
    <source>
        <dbReference type="PROSITE" id="PS50928"/>
    </source>
</evidence>
<evidence type="ECO:0000256" key="4">
    <source>
        <dbReference type="ARBA" id="ARBA00022448"/>
    </source>
</evidence>
<comment type="caution">
    <text evidence="13">The sequence shown here is derived from an EMBL/GenBank/DDBJ whole genome shotgun (WGS) entry which is preliminary data.</text>
</comment>